<feature type="compositionally biased region" description="Low complexity" evidence="2">
    <location>
        <begin position="928"/>
        <end position="943"/>
    </location>
</feature>
<feature type="compositionally biased region" description="Basic and acidic residues" evidence="2">
    <location>
        <begin position="694"/>
        <end position="710"/>
    </location>
</feature>
<feature type="compositionally biased region" description="Acidic residues" evidence="2">
    <location>
        <begin position="682"/>
        <end position="693"/>
    </location>
</feature>
<keyword evidence="4" id="KW-1185">Reference proteome</keyword>
<feature type="compositionally biased region" description="Polar residues" evidence="2">
    <location>
        <begin position="773"/>
        <end position="787"/>
    </location>
</feature>
<keyword evidence="1" id="KW-0175">Coiled coil</keyword>
<dbReference type="EMBL" id="JAVRRJ010000003">
    <property type="protein sequence ID" value="KAK5087025.1"/>
    <property type="molecule type" value="Genomic_DNA"/>
</dbReference>
<feature type="compositionally biased region" description="Polar residues" evidence="2">
    <location>
        <begin position="908"/>
        <end position="920"/>
    </location>
</feature>
<feature type="compositionally biased region" description="Polar residues" evidence="2">
    <location>
        <begin position="827"/>
        <end position="878"/>
    </location>
</feature>
<feature type="coiled-coil region" evidence="1">
    <location>
        <begin position="220"/>
        <end position="344"/>
    </location>
</feature>
<protein>
    <submittedName>
        <fullName evidence="3">Uncharacterized protein</fullName>
    </submittedName>
</protein>
<evidence type="ECO:0000256" key="2">
    <source>
        <dbReference type="SAM" id="MobiDB-lite"/>
    </source>
</evidence>
<gene>
    <name evidence="3" type="ORF">LTR05_004196</name>
</gene>
<feature type="coiled-coil region" evidence="1">
    <location>
        <begin position="368"/>
        <end position="395"/>
    </location>
</feature>
<dbReference type="Proteomes" id="UP001309876">
    <property type="component" value="Unassembled WGS sequence"/>
</dbReference>
<feature type="compositionally biased region" description="Polar residues" evidence="2">
    <location>
        <begin position="1036"/>
        <end position="1046"/>
    </location>
</feature>
<proteinExistence type="predicted"/>
<comment type="caution">
    <text evidence="3">The sequence shown here is derived from an EMBL/GenBank/DDBJ whole genome shotgun (WGS) entry which is preliminary data.</text>
</comment>
<feature type="compositionally biased region" description="Basic and acidic residues" evidence="2">
    <location>
        <begin position="439"/>
        <end position="462"/>
    </location>
</feature>
<feature type="coiled-coil region" evidence="1">
    <location>
        <begin position="165"/>
        <end position="192"/>
    </location>
</feature>
<name>A0AAN7Y7K5_9EURO</name>
<dbReference type="AlphaFoldDB" id="A0AAN7Y7K5"/>
<evidence type="ECO:0000313" key="4">
    <source>
        <dbReference type="Proteomes" id="UP001309876"/>
    </source>
</evidence>
<evidence type="ECO:0000256" key="1">
    <source>
        <dbReference type="SAM" id="Coils"/>
    </source>
</evidence>
<feature type="region of interest" description="Disordered" evidence="2">
    <location>
        <begin position="661"/>
        <end position="1054"/>
    </location>
</feature>
<evidence type="ECO:0000313" key="3">
    <source>
        <dbReference type="EMBL" id="KAK5087025.1"/>
    </source>
</evidence>
<accession>A0AAN7Y7K5</accession>
<reference evidence="3 4" key="1">
    <citation type="submission" date="2023-08" db="EMBL/GenBank/DDBJ databases">
        <title>Black Yeasts Isolated from many extreme environments.</title>
        <authorList>
            <person name="Coleine C."/>
            <person name="Stajich J.E."/>
            <person name="Selbmann L."/>
        </authorList>
    </citation>
    <scope>NUCLEOTIDE SEQUENCE [LARGE SCALE GENOMIC DNA]</scope>
    <source>
        <strain evidence="3 4">CCFEE 5910</strain>
    </source>
</reference>
<organism evidence="3 4">
    <name type="scientific">Lithohypha guttulata</name>
    <dbReference type="NCBI Taxonomy" id="1690604"/>
    <lineage>
        <taxon>Eukaryota</taxon>
        <taxon>Fungi</taxon>
        <taxon>Dikarya</taxon>
        <taxon>Ascomycota</taxon>
        <taxon>Pezizomycotina</taxon>
        <taxon>Eurotiomycetes</taxon>
        <taxon>Chaetothyriomycetidae</taxon>
        <taxon>Chaetothyriales</taxon>
        <taxon>Trichomeriaceae</taxon>
        <taxon>Lithohypha</taxon>
    </lineage>
</organism>
<sequence>MYSLSIILTVLATYFLSSYLPEPTTIIPWIAQSASPLELLTQTVVPSITSRVVEALESIPGLPEPPRLDRNICEPVMFDSSDHATHDSIYRKTVCRPIPLPSRSEKLVAYTKYAIRLLKYAKDVALSTSSNSFLAGLSLSVILNILFGATFSSLWYCSSKRATRISHLEDTNVKLNKNEAALKKQIEALKGNPKERQTEVHSSQRILQLTMERDDLKYKCSSLSLTCDNLRAERQELRNSTIRRSCFERRLEVFERAKAAAREKQIKIEELEKSLQDQIAIVREQNVNLQARDETIGVTVTDLETAKETMRRQRTALAREQQKIQSLAAELSALQDELKTEREACATEKTALIVAHEKELRKERRGFATEKATLIAAHRKELQELQTEKIELLAYKTECLELRDVSSKKQEELDALLSQNTVLDNKNQTLRLELSQMKKNQEKSEERTQKLQKESKTIREERDAEQEELTAAYEEMDKLENDRNSMSRTLEGVKAVCCEAASFVYVESYARQFFASLSGTQPGRRSRLTRVRRADRVVPVPNPRDAEDDVAGDAVKRPASSTVCSQAVIHIPTSSRALVLVPRKLCPSKDVAFSSWSLHIETTTTPRKIMALLMIEHKKAALSKYRLSPQTHIKRIQLPLSLDCMLSTTALASAATPFIGPVRAPLDDAQPQDESDRKEISEDSAIDQGVVEESELKNCQDASNKSEAHSEQTSSSKDAARESNDTPKMVPDGNMTATSASATAPQPAGLAEASPSEPKTTLPLVAEALEVPQQETQSPLMPQSSASEDAGPVHEESSSEAQTPSPKDGPVVLIADQQSDAIVESSAAANQLPLLSTPQEPRTLSQQDRWQPPQQMTQQENLGAQTSETPSNTDDNSASGSPPRRSLKRKSRDTTPWNERKAKKRSADSSPSSCTSRQDVQQIPSPPESQQLQPQNVVLNNGQSSATAEQAPIFPPLRAEETVHQAQTTERPMGTEHVAEPTQSDAQPMGVVEGTVPQQADEQLMDLDQTAESQHPESQAMELDEEAHSRQDESDTNVFGLNSQISHTRRASNRTVQCQIRNHKAFHR</sequence>
<feature type="region of interest" description="Disordered" evidence="2">
    <location>
        <begin position="437"/>
        <end position="467"/>
    </location>
</feature>